<evidence type="ECO:0000313" key="12">
    <source>
        <dbReference type="EMBL" id="MCU7551034.1"/>
    </source>
</evidence>
<protein>
    <recommendedName>
        <fullName evidence="2">histidine kinase</fullName>
        <ecNumber evidence="2">2.7.13.3</ecNumber>
    </recommendedName>
</protein>
<feature type="domain" description="Histidine kinase" evidence="9">
    <location>
        <begin position="564"/>
        <end position="755"/>
    </location>
</feature>
<dbReference type="SMART" id="SM00086">
    <property type="entry name" value="PAC"/>
    <property type="match status" value="2"/>
</dbReference>
<dbReference type="GO" id="GO:0005524">
    <property type="term" value="F:ATP binding"/>
    <property type="evidence" value="ECO:0007669"/>
    <property type="project" value="UniProtKB-KW"/>
</dbReference>
<evidence type="ECO:0000256" key="2">
    <source>
        <dbReference type="ARBA" id="ARBA00012438"/>
    </source>
</evidence>
<evidence type="ECO:0000259" key="10">
    <source>
        <dbReference type="PROSITE" id="PS50112"/>
    </source>
</evidence>
<evidence type="ECO:0000256" key="1">
    <source>
        <dbReference type="ARBA" id="ARBA00000085"/>
    </source>
</evidence>
<dbReference type="PANTHER" id="PTHR24421:SF10">
    <property type="entry name" value="NITRATE_NITRITE SENSOR PROTEIN NARQ"/>
    <property type="match status" value="1"/>
</dbReference>
<dbReference type="Pfam" id="PF13426">
    <property type="entry name" value="PAS_9"/>
    <property type="match status" value="1"/>
</dbReference>
<dbReference type="InterPro" id="IPR050482">
    <property type="entry name" value="Sensor_HK_TwoCompSys"/>
</dbReference>
<evidence type="ECO:0000259" key="9">
    <source>
        <dbReference type="PROSITE" id="PS50109"/>
    </source>
</evidence>
<dbReference type="Pfam" id="PF02518">
    <property type="entry name" value="HATPase_c"/>
    <property type="match status" value="1"/>
</dbReference>
<evidence type="ECO:0000259" key="11">
    <source>
        <dbReference type="PROSITE" id="PS50113"/>
    </source>
</evidence>
<reference evidence="12" key="2">
    <citation type="submission" date="2023-04" db="EMBL/GenBank/DDBJ databases">
        <title>Paracnuella aquatica gen. nov., sp. nov., a member of the family Chitinophagaceae isolated from a hot spring.</title>
        <authorList>
            <person name="Wang C."/>
        </authorList>
    </citation>
    <scope>NUCLEOTIDE SEQUENCE</scope>
    <source>
        <strain evidence="12">LB-8</strain>
    </source>
</reference>
<evidence type="ECO:0000256" key="6">
    <source>
        <dbReference type="ARBA" id="ARBA00022777"/>
    </source>
</evidence>
<keyword evidence="4" id="KW-0808">Transferase</keyword>
<name>A0A9X3BGJ5_9BACT</name>
<dbReference type="InterPro" id="IPR035965">
    <property type="entry name" value="PAS-like_dom_sf"/>
</dbReference>
<dbReference type="Pfam" id="PF07730">
    <property type="entry name" value="HisKA_3"/>
    <property type="match status" value="1"/>
</dbReference>
<dbReference type="Proteomes" id="UP001155483">
    <property type="component" value="Unassembled WGS sequence"/>
</dbReference>
<feature type="domain" description="PAS" evidence="10">
    <location>
        <begin position="151"/>
        <end position="221"/>
    </location>
</feature>
<dbReference type="AlphaFoldDB" id="A0A9X3BGJ5"/>
<keyword evidence="13" id="KW-1185">Reference proteome</keyword>
<dbReference type="Gene3D" id="3.30.565.10">
    <property type="entry name" value="Histidine kinase-like ATPase, C-terminal domain"/>
    <property type="match status" value="1"/>
</dbReference>
<dbReference type="GO" id="GO:0016020">
    <property type="term" value="C:membrane"/>
    <property type="evidence" value="ECO:0007669"/>
    <property type="project" value="InterPro"/>
</dbReference>
<evidence type="ECO:0000256" key="4">
    <source>
        <dbReference type="ARBA" id="ARBA00022679"/>
    </source>
</evidence>
<dbReference type="GO" id="GO:0006355">
    <property type="term" value="P:regulation of DNA-templated transcription"/>
    <property type="evidence" value="ECO:0007669"/>
    <property type="project" value="InterPro"/>
</dbReference>
<evidence type="ECO:0000256" key="5">
    <source>
        <dbReference type="ARBA" id="ARBA00022741"/>
    </source>
</evidence>
<feature type="domain" description="PAC" evidence="11">
    <location>
        <begin position="365"/>
        <end position="416"/>
    </location>
</feature>
<dbReference type="GO" id="GO:0000155">
    <property type="term" value="F:phosphorelay sensor kinase activity"/>
    <property type="evidence" value="ECO:0007669"/>
    <property type="project" value="InterPro"/>
</dbReference>
<dbReference type="InterPro" id="IPR011712">
    <property type="entry name" value="Sig_transdc_His_kin_sub3_dim/P"/>
</dbReference>
<dbReference type="InterPro" id="IPR000700">
    <property type="entry name" value="PAS-assoc_C"/>
</dbReference>
<dbReference type="Pfam" id="PF00989">
    <property type="entry name" value="PAS"/>
    <property type="match status" value="2"/>
</dbReference>
<dbReference type="EMBL" id="JAOTIF010000017">
    <property type="protein sequence ID" value="MCU7551034.1"/>
    <property type="molecule type" value="Genomic_DNA"/>
</dbReference>
<dbReference type="GO" id="GO:0046983">
    <property type="term" value="F:protein dimerization activity"/>
    <property type="evidence" value="ECO:0007669"/>
    <property type="project" value="InterPro"/>
</dbReference>
<feature type="domain" description="PAS" evidence="10">
    <location>
        <begin position="268"/>
        <end position="339"/>
    </location>
</feature>
<feature type="domain" description="PAS" evidence="10">
    <location>
        <begin position="417"/>
        <end position="460"/>
    </location>
</feature>
<accession>A0A9X3BGJ5</accession>
<dbReference type="PANTHER" id="PTHR24421">
    <property type="entry name" value="NITRATE/NITRITE SENSOR PROTEIN NARX-RELATED"/>
    <property type="match status" value="1"/>
</dbReference>
<dbReference type="SMART" id="SM00091">
    <property type="entry name" value="PAS"/>
    <property type="match status" value="4"/>
</dbReference>
<gene>
    <name evidence="12" type="ORF">OCK74_18085</name>
</gene>
<dbReference type="InterPro" id="IPR001610">
    <property type="entry name" value="PAC"/>
</dbReference>
<reference evidence="12" key="1">
    <citation type="submission" date="2022-09" db="EMBL/GenBank/DDBJ databases">
        <authorList>
            <person name="Yuan C."/>
            <person name="Ke Z."/>
        </authorList>
    </citation>
    <scope>NUCLEOTIDE SEQUENCE</scope>
    <source>
        <strain evidence="12">LB-8</strain>
    </source>
</reference>
<dbReference type="EC" id="2.7.13.3" evidence="2"/>
<dbReference type="InterPro" id="IPR005467">
    <property type="entry name" value="His_kinase_dom"/>
</dbReference>
<dbReference type="SUPFAM" id="SSF55785">
    <property type="entry name" value="PYP-like sensor domain (PAS domain)"/>
    <property type="match status" value="3"/>
</dbReference>
<sequence>MITNSDCQLIFNALPGLYLILKPNAPHFTIVAMNQAIQNAAMINDQICGKGIFEVIKERSNRAGNDYVQNLIVSLTSVLETKLPHQMPILRYDILNPETNDLNVHYWLPVNTPVLGPDQKIHFIIHSIEDVTSSVLLKEIEDKARQELERLHREQSQILESIADGFISTDRNWIVKYWNRQAEKIFNISRKDILGCYLWDVIKESHANKLYKCFHEAMSKNKPVHFEKYYALQNIWLQINAYPSEQGLTAFLVNITESKNAQDVIVNNERRFRALIENISDGWVIISTRGKIMDISYSGRKILGYQSHDLIGDKKYKEVIHPKDFRKVKKAFDCAVKVSLESHDAISKPGVTVLQNIIKDSKDGKTVEFRFKMPDGNYKWLEGTFHNLLYEETIKAIVLNFRDISSRRQQEEQLLASEEKYRYLFHNSPATIIIWTLDDLCIQEVNQTAINLFGYTRNELQCMSVLDMRPIEEHERIIHLSLDLRRGGTTNTGIWKYKTKSGDLMYLNVSLHKISYGDRDAVLTLGTNVTEKVQLQKKLEEERRQKQHEITDAVLTAQENERAELGKELHDNINQVLTTTRLYIEHALTKKDKQAELLEHSREYITKAIHEIRQLSRTLMPPSLGEVSLKQALDELFLNLKSLKAYKFEFEFLLEHEEVITAPLKLAIFRIIQEQLNNIVKHAKATKIAIRIVQFDNQVKVYVRDNGIGFDPQKGPRGLGLRNISSRANLFRGQVEINSQVGHGTELQVFFPLQGQE</sequence>
<dbReference type="InterPro" id="IPR003594">
    <property type="entry name" value="HATPase_dom"/>
</dbReference>
<keyword evidence="3" id="KW-0597">Phosphoprotein</keyword>
<dbReference type="PROSITE" id="PS50113">
    <property type="entry name" value="PAC"/>
    <property type="match status" value="1"/>
</dbReference>
<organism evidence="12 13">
    <name type="scientific">Paraflavisolibacter caeni</name>
    <dbReference type="NCBI Taxonomy" id="2982496"/>
    <lineage>
        <taxon>Bacteria</taxon>
        <taxon>Pseudomonadati</taxon>
        <taxon>Bacteroidota</taxon>
        <taxon>Chitinophagia</taxon>
        <taxon>Chitinophagales</taxon>
        <taxon>Chitinophagaceae</taxon>
        <taxon>Paraflavisolibacter</taxon>
    </lineage>
</organism>
<dbReference type="RefSeq" id="WP_279298473.1">
    <property type="nucleotide sequence ID" value="NZ_JAOTIF010000017.1"/>
</dbReference>
<keyword evidence="6" id="KW-0418">Kinase</keyword>
<dbReference type="PROSITE" id="PS50112">
    <property type="entry name" value="PAS"/>
    <property type="match status" value="3"/>
</dbReference>
<comment type="caution">
    <text evidence="12">The sequence shown here is derived from an EMBL/GenBank/DDBJ whole genome shotgun (WGS) entry which is preliminary data.</text>
</comment>
<dbReference type="Gene3D" id="3.30.450.20">
    <property type="entry name" value="PAS domain"/>
    <property type="match status" value="4"/>
</dbReference>
<evidence type="ECO:0000313" key="13">
    <source>
        <dbReference type="Proteomes" id="UP001155483"/>
    </source>
</evidence>
<evidence type="ECO:0000256" key="8">
    <source>
        <dbReference type="ARBA" id="ARBA00023012"/>
    </source>
</evidence>
<dbReference type="SUPFAM" id="SSF55874">
    <property type="entry name" value="ATPase domain of HSP90 chaperone/DNA topoisomerase II/histidine kinase"/>
    <property type="match status" value="1"/>
</dbReference>
<proteinExistence type="predicted"/>
<dbReference type="InterPro" id="IPR013767">
    <property type="entry name" value="PAS_fold"/>
</dbReference>
<keyword evidence="8" id="KW-0902">Two-component regulatory system</keyword>
<evidence type="ECO:0000256" key="3">
    <source>
        <dbReference type="ARBA" id="ARBA00022553"/>
    </source>
</evidence>
<dbReference type="NCBIfam" id="TIGR00229">
    <property type="entry name" value="sensory_box"/>
    <property type="match status" value="3"/>
</dbReference>
<comment type="catalytic activity">
    <reaction evidence="1">
        <text>ATP + protein L-histidine = ADP + protein N-phospho-L-histidine.</text>
        <dbReference type="EC" id="2.7.13.3"/>
    </reaction>
</comment>
<dbReference type="InterPro" id="IPR000014">
    <property type="entry name" value="PAS"/>
</dbReference>
<dbReference type="CDD" id="cd16917">
    <property type="entry name" value="HATPase_UhpB-NarQ-NarX-like"/>
    <property type="match status" value="1"/>
</dbReference>
<dbReference type="PROSITE" id="PS50109">
    <property type="entry name" value="HIS_KIN"/>
    <property type="match status" value="1"/>
</dbReference>
<keyword evidence="5" id="KW-0547">Nucleotide-binding</keyword>
<keyword evidence="7" id="KW-0067">ATP-binding</keyword>
<dbReference type="SMART" id="SM00387">
    <property type="entry name" value="HATPase_c"/>
    <property type="match status" value="1"/>
</dbReference>
<dbReference type="CDD" id="cd00130">
    <property type="entry name" value="PAS"/>
    <property type="match status" value="3"/>
</dbReference>
<dbReference type="InterPro" id="IPR036890">
    <property type="entry name" value="HATPase_C_sf"/>
</dbReference>
<evidence type="ECO:0000256" key="7">
    <source>
        <dbReference type="ARBA" id="ARBA00022840"/>
    </source>
</evidence>
<dbReference type="Gene3D" id="1.20.5.1930">
    <property type="match status" value="1"/>
</dbReference>